<dbReference type="GO" id="GO:0005829">
    <property type="term" value="C:cytosol"/>
    <property type="evidence" value="ECO:0007669"/>
    <property type="project" value="TreeGrafter"/>
</dbReference>
<dbReference type="GO" id="GO:0003676">
    <property type="term" value="F:nucleic acid binding"/>
    <property type="evidence" value="ECO:0007669"/>
    <property type="project" value="InterPro"/>
</dbReference>
<dbReference type="InterPro" id="IPR001584">
    <property type="entry name" value="Integrase_cat-core"/>
</dbReference>
<dbReference type="PANTHER" id="PTHR10948">
    <property type="entry name" value="TRANSPOSASE"/>
    <property type="match status" value="1"/>
</dbReference>
<dbReference type="NCBIfam" id="NF033563">
    <property type="entry name" value="transpos_IS30"/>
    <property type="match status" value="1"/>
</dbReference>
<dbReference type="Gene3D" id="3.30.420.10">
    <property type="entry name" value="Ribonuclease H-like superfamily/Ribonuclease H"/>
    <property type="match status" value="1"/>
</dbReference>
<dbReference type="InterPro" id="IPR053392">
    <property type="entry name" value="Transposase_IS30-like"/>
</dbReference>
<sequence length="231" mass="26674">MYIKKHRSNSCRTFKLFECSDFIKYTVDKIKNNSWSPDACAGEAIATGRFNCSQMVCTKTLYNYIDLGFMDIKNTDLPMKLRRNTKLARVKKHKKKLGTSISQRPIDIDNRTEFGHWEIDTVIGEKSKDDNVLLIIVERKTRYSMIIKAITKTAPTVTDALNIVRNLFCEQFSQVFKSIASDNSSEFTNLSTIETEVNSKIYFTHPYFSFEKGTNERHNGLICRFILAYIA</sequence>
<dbReference type="GO" id="GO:0015074">
    <property type="term" value="P:DNA integration"/>
    <property type="evidence" value="ECO:0007669"/>
    <property type="project" value="InterPro"/>
</dbReference>
<dbReference type="InterPro" id="IPR036397">
    <property type="entry name" value="RNaseH_sf"/>
</dbReference>
<proteinExistence type="predicted"/>
<evidence type="ECO:0000259" key="1">
    <source>
        <dbReference type="PROSITE" id="PS50994"/>
    </source>
</evidence>
<feature type="domain" description="Integrase catalytic" evidence="1">
    <location>
        <begin position="101"/>
        <end position="231"/>
    </location>
</feature>
<accession>A0A6N3CID7</accession>
<organism evidence="2">
    <name type="scientific">Clostridium paraputrificum</name>
    <dbReference type="NCBI Taxonomy" id="29363"/>
    <lineage>
        <taxon>Bacteria</taxon>
        <taxon>Bacillati</taxon>
        <taxon>Bacillota</taxon>
        <taxon>Clostridia</taxon>
        <taxon>Eubacteriales</taxon>
        <taxon>Clostridiaceae</taxon>
        <taxon>Clostridium</taxon>
    </lineage>
</organism>
<protein>
    <submittedName>
        <fullName evidence="2">Integrase core domain protein</fullName>
    </submittedName>
</protein>
<dbReference type="PROSITE" id="PS50994">
    <property type="entry name" value="INTEGRASE"/>
    <property type="match status" value="1"/>
</dbReference>
<dbReference type="EMBL" id="CACRTV010000041">
    <property type="protein sequence ID" value="VYU15204.1"/>
    <property type="molecule type" value="Genomic_DNA"/>
</dbReference>
<dbReference type="PANTHER" id="PTHR10948:SF23">
    <property type="entry name" value="TRANSPOSASE INSI FOR INSERTION SEQUENCE ELEMENT IS30A-RELATED"/>
    <property type="match status" value="1"/>
</dbReference>
<dbReference type="AlphaFoldDB" id="A0A6N3CID7"/>
<reference evidence="2" key="1">
    <citation type="submission" date="2019-11" db="EMBL/GenBank/DDBJ databases">
        <authorList>
            <person name="Feng L."/>
        </authorList>
    </citation>
    <scope>NUCLEOTIDE SEQUENCE</scope>
    <source>
        <strain evidence="2">CParaputrificumLFYP93</strain>
    </source>
</reference>
<gene>
    <name evidence="2" type="ORF">CPLFYP93_01515</name>
</gene>
<dbReference type="GO" id="GO:0004803">
    <property type="term" value="F:transposase activity"/>
    <property type="evidence" value="ECO:0007669"/>
    <property type="project" value="TreeGrafter"/>
</dbReference>
<dbReference type="SUPFAM" id="SSF53098">
    <property type="entry name" value="Ribonuclease H-like"/>
    <property type="match status" value="1"/>
</dbReference>
<dbReference type="InterPro" id="IPR051917">
    <property type="entry name" value="Transposase-Integrase"/>
</dbReference>
<evidence type="ECO:0000313" key="2">
    <source>
        <dbReference type="EMBL" id="VYU15204.1"/>
    </source>
</evidence>
<dbReference type="InterPro" id="IPR012337">
    <property type="entry name" value="RNaseH-like_sf"/>
</dbReference>
<dbReference type="GO" id="GO:0032196">
    <property type="term" value="P:transposition"/>
    <property type="evidence" value="ECO:0007669"/>
    <property type="project" value="TreeGrafter"/>
</dbReference>
<name>A0A6N3CID7_9CLOT</name>